<evidence type="ECO:0000313" key="3">
    <source>
        <dbReference type="Proteomes" id="UP000041254"/>
    </source>
</evidence>
<feature type="compositionally biased region" description="Low complexity" evidence="1">
    <location>
        <begin position="546"/>
        <end position="559"/>
    </location>
</feature>
<sequence>MDTIGFAFEVTGLQHTQWAAAATDTALQTALSAGRAVVDSVVASSQWAEIVRPTDPIDPGKNMLTYLQRIAESVNTEQQAARDAAAPHAPTRPDRPALLPTAVIFIRSVMGADIRRRDFSRPSTEEQFALRQLRTATEATCGAGGERVGLKMATHDAFGSANLPVVWAGAVGFEELTEACMSMFAILLGGLSKFQRRAITSVANCWEDALQDAFEGSAAADSGLLALPDTPSKSGAAVFTGVSSSSSSAAPPPISPLPPSSLGLPGWMSPDTSRPSSSGVPQPRLSGSAGSASHRPLSFEEDVQRATNVAGILVRLLRLVAAAMPGQGRSFDGLAVCKKRSAGGRPVDTIGFDFRDDAGVTFWARSLSDASVCRALQDACLSRGLVIDIALRQPEIDSGWIDGDSVCHDVTAEAPDEAAPDVVVFTAQRTDVDGTLVAIVPAHYRSRPQVWRDGGAAEQAVATARRLVDTCHEQQGGEEKPLVVVQEDPAGLTAAQSSIKVGFAAHMPSVGVLMSKDAVKRTWAASLEASDVKVALVTLTSAGTGAESASASTSSSSSAAPPPISPLLPSAHDGTMGKKNNTKTTIHASSNQPLETRAAEGVGRLADGGITAGRRGSGRQGHSAGKWVSSEAMDEETARSPTSAHSPLVDTMASSSSSAAPFLAPVADASPSNAAGASTNLRLPKGSNRASENGVNASHLEQVERLLGPQGLSLASYDIKCETPEATSASASRELLCRTMCRSLTGDEVLRLCREEGADATTTLETKGRSQ</sequence>
<accession>A0A0G4ER65</accession>
<dbReference type="EMBL" id="CDMY01000292">
    <property type="protein sequence ID" value="CEL99942.1"/>
    <property type="molecule type" value="Genomic_DNA"/>
</dbReference>
<dbReference type="InParanoid" id="A0A0G4ER65"/>
<keyword evidence="3" id="KW-1185">Reference proteome</keyword>
<proteinExistence type="predicted"/>
<organism evidence="2 3">
    <name type="scientific">Vitrella brassicaformis (strain CCMP3155)</name>
    <dbReference type="NCBI Taxonomy" id="1169540"/>
    <lineage>
        <taxon>Eukaryota</taxon>
        <taxon>Sar</taxon>
        <taxon>Alveolata</taxon>
        <taxon>Colpodellida</taxon>
        <taxon>Vitrellaceae</taxon>
        <taxon>Vitrella</taxon>
    </lineage>
</organism>
<dbReference type="Proteomes" id="UP000041254">
    <property type="component" value="Unassembled WGS sequence"/>
</dbReference>
<feature type="region of interest" description="Disordered" evidence="1">
    <location>
        <begin position="669"/>
        <end position="696"/>
    </location>
</feature>
<feature type="compositionally biased region" description="Pro residues" evidence="1">
    <location>
        <begin position="250"/>
        <end position="259"/>
    </location>
</feature>
<protein>
    <submittedName>
        <fullName evidence="2">Uncharacterized protein</fullName>
    </submittedName>
</protein>
<feature type="region of interest" description="Disordered" evidence="1">
    <location>
        <begin position="237"/>
        <end position="297"/>
    </location>
</feature>
<name>A0A0G4ER65_VITBC</name>
<feature type="compositionally biased region" description="Polar residues" evidence="1">
    <location>
        <begin position="670"/>
        <end position="681"/>
    </location>
</feature>
<feature type="region of interest" description="Disordered" evidence="1">
    <location>
        <begin position="546"/>
        <end position="652"/>
    </location>
</feature>
<evidence type="ECO:0000313" key="2">
    <source>
        <dbReference type="EMBL" id="CEL99942.1"/>
    </source>
</evidence>
<gene>
    <name evidence="2" type="ORF">Vbra_12719</name>
</gene>
<reference evidence="2 3" key="1">
    <citation type="submission" date="2014-11" db="EMBL/GenBank/DDBJ databases">
        <authorList>
            <person name="Zhu J."/>
            <person name="Qi W."/>
            <person name="Song R."/>
        </authorList>
    </citation>
    <scope>NUCLEOTIDE SEQUENCE [LARGE SCALE GENOMIC DNA]</scope>
</reference>
<dbReference type="VEuPathDB" id="CryptoDB:Vbra_12719"/>
<feature type="compositionally biased region" description="Polar residues" evidence="1">
    <location>
        <begin position="270"/>
        <end position="280"/>
    </location>
</feature>
<evidence type="ECO:0000256" key="1">
    <source>
        <dbReference type="SAM" id="MobiDB-lite"/>
    </source>
</evidence>
<dbReference type="AlphaFoldDB" id="A0A0G4ER65"/>